<evidence type="ECO:0000313" key="7">
    <source>
        <dbReference type="EMBL" id="PAV88789.1"/>
    </source>
</evidence>
<dbReference type="OrthoDB" id="2985014at2759"/>
<dbReference type="Pfam" id="PF07690">
    <property type="entry name" value="MFS_1"/>
    <property type="match status" value="1"/>
</dbReference>
<dbReference type="PANTHER" id="PTHR11662">
    <property type="entry name" value="SOLUTE CARRIER FAMILY 17"/>
    <property type="match status" value="1"/>
</dbReference>
<keyword evidence="2 5" id="KW-0812">Transmembrane</keyword>
<feature type="transmembrane region" description="Helical" evidence="5">
    <location>
        <begin position="467"/>
        <end position="485"/>
    </location>
</feature>
<organism evidence="7 8">
    <name type="scientific">Diploscapter pachys</name>
    <dbReference type="NCBI Taxonomy" id="2018661"/>
    <lineage>
        <taxon>Eukaryota</taxon>
        <taxon>Metazoa</taxon>
        <taxon>Ecdysozoa</taxon>
        <taxon>Nematoda</taxon>
        <taxon>Chromadorea</taxon>
        <taxon>Rhabditida</taxon>
        <taxon>Rhabditina</taxon>
        <taxon>Rhabditomorpha</taxon>
        <taxon>Rhabditoidea</taxon>
        <taxon>Rhabditidae</taxon>
        <taxon>Diploscapter</taxon>
    </lineage>
</organism>
<feature type="transmembrane region" description="Helical" evidence="5">
    <location>
        <begin position="231"/>
        <end position="251"/>
    </location>
</feature>
<feature type="transmembrane region" description="Helical" evidence="5">
    <location>
        <begin position="375"/>
        <end position="393"/>
    </location>
</feature>
<gene>
    <name evidence="7" type="ORF">WR25_12062</name>
</gene>
<dbReference type="AlphaFoldDB" id="A0A2A2LRL9"/>
<reference evidence="7 8" key="1">
    <citation type="journal article" date="2017" name="Curr. Biol.">
        <title>Genome architecture and evolution of a unichromosomal asexual nematode.</title>
        <authorList>
            <person name="Fradin H."/>
            <person name="Zegar C."/>
            <person name="Gutwein M."/>
            <person name="Lucas J."/>
            <person name="Kovtun M."/>
            <person name="Corcoran D."/>
            <person name="Baugh L.R."/>
            <person name="Kiontke K."/>
            <person name="Gunsalus K."/>
            <person name="Fitch D.H."/>
            <person name="Piano F."/>
        </authorList>
    </citation>
    <scope>NUCLEOTIDE SEQUENCE [LARGE SCALE GENOMIC DNA]</scope>
    <source>
        <strain evidence="7">PF1309</strain>
    </source>
</reference>
<feature type="transmembrane region" description="Helical" evidence="5">
    <location>
        <begin position="432"/>
        <end position="455"/>
    </location>
</feature>
<sequence>MVPKRDSLFHPCSRRLHVLLLCMFGVFNSTFLNINLAINMHCMVNSTAVSIIEGYDLTAIEIDVFDNKTESTDLAEGNGCSADSDASSAKKPQPIVDYGGSLLWDHNVQNLLFSAHMWGSLLGIPISLIFMQRLSPKWTFALVITIKALMNLVIPVCAIYLPYYSVFAARFLLGFGEPFIYPCINTILAAFFRMEERSTALALFTSGNQVAMVFGNQIGAAFCKSRFGWPAGFYFPGILAILWIFLWSALASNAPEDCKKMSVAERQMYNTSSMARIPSRRRNQKVPWKAILTNIPFHSHLLANVAITIVATLLMIYLPSYFKDVLHLGVMANGAYTSLPTIFNFVFKLTWGMLMDKMKRTGILTPTQGVRISQLFPTFGIAISLICLVLFANCQNPEYAFIIICFTNLCMGGYISGAYVSLLSLAPSLTPTLSSISVGSGNLSALFTPLLILLLNPTSNAVGWNRVFIAMAAISVLAGIIFTAFGSGEIQKFAPEYHEKSKNAENSEGEKFLEAVRLNSYRAESISIV</sequence>
<keyword evidence="4 5" id="KW-0472">Membrane</keyword>
<evidence type="ECO:0000259" key="6">
    <source>
        <dbReference type="PROSITE" id="PS50850"/>
    </source>
</evidence>
<keyword evidence="3 5" id="KW-1133">Transmembrane helix</keyword>
<feature type="transmembrane region" description="Helical" evidence="5">
    <location>
        <begin position="301"/>
        <end position="322"/>
    </location>
</feature>
<dbReference type="GO" id="GO:0022857">
    <property type="term" value="F:transmembrane transporter activity"/>
    <property type="evidence" value="ECO:0007669"/>
    <property type="project" value="InterPro"/>
</dbReference>
<feature type="transmembrane region" description="Helical" evidence="5">
    <location>
        <begin position="167"/>
        <end position="192"/>
    </location>
</feature>
<accession>A0A2A2LRL9</accession>
<name>A0A2A2LRL9_9BILA</name>
<keyword evidence="8" id="KW-1185">Reference proteome</keyword>
<dbReference type="InterPro" id="IPR036259">
    <property type="entry name" value="MFS_trans_sf"/>
</dbReference>
<proteinExistence type="predicted"/>
<dbReference type="InterPro" id="IPR011701">
    <property type="entry name" value="MFS"/>
</dbReference>
<feature type="transmembrane region" description="Helical" evidence="5">
    <location>
        <begin position="138"/>
        <end position="161"/>
    </location>
</feature>
<protein>
    <recommendedName>
        <fullName evidence="6">Major facilitator superfamily (MFS) profile domain-containing protein</fullName>
    </recommendedName>
</protein>
<dbReference type="InterPro" id="IPR050382">
    <property type="entry name" value="MFS_Na/Anion_cotransporter"/>
</dbReference>
<evidence type="ECO:0000313" key="8">
    <source>
        <dbReference type="Proteomes" id="UP000218231"/>
    </source>
</evidence>
<feature type="domain" description="Major facilitator superfamily (MFS) profile" evidence="6">
    <location>
        <begin position="42"/>
        <end position="490"/>
    </location>
</feature>
<evidence type="ECO:0000256" key="3">
    <source>
        <dbReference type="ARBA" id="ARBA00022989"/>
    </source>
</evidence>
<feature type="transmembrane region" description="Helical" evidence="5">
    <location>
        <begin position="111"/>
        <end position="131"/>
    </location>
</feature>
<dbReference type="GO" id="GO:0006820">
    <property type="term" value="P:monoatomic anion transport"/>
    <property type="evidence" value="ECO:0007669"/>
    <property type="project" value="TreeGrafter"/>
</dbReference>
<comment type="caution">
    <text evidence="7">The sequence shown here is derived from an EMBL/GenBank/DDBJ whole genome shotgun (WGS) entry which is preliminary data.</text>
</comment>
<feature type="transmembrane region" description="Helical" evidence="5">
    <location>
        <begin position="16"/>
        <end position="38"/>
    </location>
</feature>
<feature type="transmembrane region" description="Helical" evidence="5">
    <location>
        <begin position="399"/>
        <end position="420"/>
    </location>
</feature>
<feature type="transmembrane region" description="Helical" evidence="5">
    <location>
        <begin position="199"/>
        <end position="219"/>
    </location>
</feature>
<dbReference type="Proteomes" id="UP000218231">
    <property type="component" value="Unassembled WGS sequence"/>
</dbReference>
<dbReference type="GO" id="GO:0016020">
    <property type="term" value="C:membrane"/>
    <property type="evidence" value="ECO:0007669"/>
    <property type="project" value="UniProtKB-SubCell"/>
</dbReference>
<comment type="subcellular location">
    <subcellularLocation>
        <location evidence="1">Membrane</location>
        <topology evidence="1">Multi-pass membrane protein</topology>
    </subcellularLocation>
</comment>
<dbReference type="STRING" id="2018661.A0A2A2LRL9"/>
<evidence type="ECO:0000256" key="5">
    <source>
        <dbReference type="SAM" id="Phobius"/>
    </source>
</evidence>
<dbReference type="PANTHER" id="PTHR11662:SF405">
    <property type="entry name" value="PROTEIN CBG12249"/>
    <property type="match status" value="1"/>
</dbReference>
<dbReference type="EMBL" id="LIAE01006491">
    <property type="protein sequence ID" value="PAV88789.1"/>
    <property type="molecule type" value="Genomic_DNA"/>
</dbReference>
<evidence type="ECO:0000256" key="1">
    <source>
        <dbReference type="ARBA" id="ARBA00004141"/>
    </source>
</evidence>
<dbReference type="Gene3D" id="1.20.1250.20">
    <property type="entry name" value="MFS general substrate transporter like domains"/>
    <property type="match status" value="2"/>
</dbReference>
<evidence type="ECO:0000256" key="2">
    <source>
        <dbReference type="ARBA" id="ARBA00022692"/>
    </source>
</evidence>
<dbReference type="SUPFAM" id="SSF103473">
    <property type="entry name" value="MFS general substrate transporter"/>
    <property type="match status" value="1"/>
</dbReference>
<evidence type="ECO:0000256" key="4">
    <source>
        <dbReference type="ARBA" id="ARBA00023136"/>
    </source>
</evidence>
<feature type="transmembrane region" description="Helical" evidence="5">
    <location>
        <begin position="334"/>
        <end position="354"/>
    </location>
</feature>
<dbReference type="PROSITE" id="PS50850">
    <property type="entry name" value="MFS"/>
    <property type="match status" value="1"/>
</dbReference>
<dbReference type="InterPro" id="IPR020846">
    <property type="entry name" value="MFS_dom"/>
</dbReference>
<dbReference type="FunFam" id="1.20.1250.20:FF:000355">
    <property type="entry name" value="SLC (SoLute Carrier) homolog"/>
    <property type="match status" value="1"/>
</dbReference>